<keyword evidence="5" id="KW-0677">Repeat</keyword>
<dbReference type="AlphaFoldDB" id="A0ABD3GVW9"/>
<dbReference type="SUPFAM" id="SSF74924">
    <property type="entry name" value="Cap-Gly domain"/>
    <property type="match status" value="1"/>
</dbReference>
<feature type="domain" description="CAP-Gly" evidence="8">
    <location>
        <begin position="40"/>
        <end position="83"/>
    </location>
</feature>
<dbReference type="Proteomes" id="UP001633002">
    <property type="component" value="Unassembled WGS sequence"/>
</dbReference>
<dbReference type="SUPFAM" id="SSF52058">
    <property type="entry name" value="L domain-like"/>
    <property type="match status" value="1"/>
</dbReference>
<evidence type="ECO:0000256" key="5">
    <source>
        <dbReference type="ARBA" id="ARBA00022737"/>
    </source>
</evidence>
<keyword evidence="10" id="KW-1185">Reference proteome</keyword>
<evidence type="ECO:0000256" key="4">
    <source>
        <dbReference type="ARBA" id="ARBA00022614"/>
    </source>
</evidence>
<evidence type="ECO:0000256" key="1">
    <source>
        <dbReference type="ARBA" id="ARBA00004496"/>
    </source>
</evidence>
<comment type="caution">
    <text evidence="9">The sequence shown here is derived from an EMBL/GenBank/DDBJ whole genome shotgun (WGS) entry which is preliminary data.</text>
</comment>
<dbReference type="InterPro" id="IPR036859">
    <property type="entry name" value="CAP-Gly_dom_sf"/>
</dbReference>
<accession>A0ABD3GVW9</accession>
<sequence>MLTEGSGIGFEVGHRVLTVRKEGEKKEGEKKQSGTIKYIGPVEGYDGLWIGVDWDSGHGRHNGTVNGKRYFETTTQESGSLVRPHSLSAGVTLAEALIQRYHGRMNVELVGKDQIEEKQKRIEELKVVILAHAGVRSAGPRGEVAGLAPSIEELDLTGNLLPDWMVETLKLSLKSLEELHLCGNHIKTIQDARLSENPLVDPDLGTAARYLLVARIGSITSLNGSEVKPRERKEAEIRYVWNVLKTITGKISDSVLKVHPRLMELISKYDISVESAQPRGAGAFSKMSETLIRMVGRLKQVCEALFRVKAANQVLCIKDEERPLPILLDDLETIADIGVTEDSRILVDEAKGH</sequence>
<proteinExistence type="inferred from homology"/>
<gene>
    <name evidence="9" type="ORF">R1sor_024897</name>
</gene>
<evidence type="ECO:0000313" key="10">
    <source>
        <dbReference type="Proteomes" id="UP001633002"/>
    </source>
</evidence>
<protein>
    <recommendedName>
        <fullName evidence="8">CAP-Gly domain-containing protein</fullName>
    </recommendedName>
</protein>
<evidence type="ECO:0000256" key="2">
    <source>
        <dbReference type="ARBA" id="ARBA00006286"/>
    </source>
</evidence>
<comment type="similarity">
    <text evidence="2">Belongs to the TBCE family.</text>
</comment>
<comment type="subunit">
    <text evidence="7">Supercomplex made of cofactors A to E. Cofactors A and D function by capturing and stabilizing tubulin in a quasi-native conformation. Cofactor E binds to the cofactor D-tubulin complex; interaction with cofactor C then causes the release of tubulin polypeptides that are committed to the native state.</text>
</comment>
<dbReference type="Gene3D" id="3.80.10.10">
    <property type="entry name" value="Ribonuclease Inhibitor"/>
    <property type="match status" value="1"/>
</dbReference>
<dbReference type="InterPro" id="IPR029071">
    <property type="entry name" value="Ubiquitin-like_domsf"/>
</dbReference>
<keyword evidence="4" id="KW-0433">Leucine-rich repeat</keyword>
<dbReference type="EMBL" id="JBJQOH010000007">
    <property type="protein sequence ID" value="KAL3681941.1"/>
    <property type="molecule type" value="Genomic_DNA"/>
</dbReference>
<dbReference type="PROSITE" id="PS50245">
    <property type="entry name" value="CAP_GLY_2"/>
    <property type="match status" value="1"/>
</dbReference>
<dbReference type="Gene3D" id="2.30.30.190">
    <property type="entry name" value="CAP Gly-rich-like domain"/>
    <property type="match status" value="1"/>
</dbReference>
<evidence type="ECO:0000256" key="7">
    <source>
        <dbReference type="ARBA" id="ARBA00026055"/>
    </source>
</evidence>
<name>A0ABD3GVW9_9MARC</name>
<dbReference type="InterPro" id="IPR000938">
    <property type="entry name" value="CAP-Gly_domain"/>
</dbReference>
<dbReference type="InterPro" id="IPR032675">
    <property type="entry name" value="LRR_dom_sf"/>
</dbReference>
<evidence type="ECO:0000256" key="6">
    <source>
        <dbReference type="ARBA" id="ARBA00023186"/>
    </source>
</evidence>
<organism evidence="9 10">
    <name type="scientific">Riccia sorocarpa</name>
    <dbReference type="NCBI Taxonomy" id="122646"/>
    <lineage>
        <taxon>Eukaryota</taxon>
        <taxon>Viridiplantae</taxon>
        <taxon>Streptophyta</taxon>
        <taxon>Embryophyta</taxon>
        <taxon>Marchantiophyta</taxon>
        <taxon>Marchantiopsida</taxon>
        <taxon>Marchantiidae</taxon>
        <taxon>Marchantiales</taxon>
        <taxon>Ricciaceae</taxon>
        <taxon>Riccia</taxon>
    </lineage>
</organism>
<reference evidence="9 10" key="1">
    <citation type="submission" date="2024-09" db="EMBL/GenBank/DDBJ databases">
        <title>Chromosome-scale assembly of Riccia sorocarpa.</title>
        <authorList>
            <person name="Paukszto L."/>
        </authorList>
    </citation>
    <scope>NUCLEOTIDE SEQUENCE [LARGE SCALE GENOMIC DNA]</scope>
    <source>
        <strain evidence="9">LP-2024</strain>
        <tissue evidence="9">Aerial parts of the thallus</tissue>
    </source>
</reference>
<keyword evidence="6" id="KW-0143">Chaperone</keyword>
<keyword evidence="3" id="KW-0963">Cytoplasm</keyword>
<evidence type="ECO:0000259" key="8">
    <source>
        <dbReference type="PROSITE" id="PS50245"/>
    </source>
</evidence>
<dbReference type="FunFam" id="2.30.30.190:FF:000016">
    <property type="entry name" value="Tubulin-folding cofactor E"/>
    <property type="match status" value="1"/>
</dbReference>
<comment type="subcellular location">
    <subcellularLocation>
        <location evidence="1">Cytoplasm</location>
    </subcellularLocation>
</comment>
<evidence type="ECO:0000256" key="3">
    <source>
        <dbReference type="ARBA" id="ARBA00022490"/>
    </source>
</evidence>
<dbReference type="Pfam" id="PF01302">
    <property type="entry name" value="CAP_GLY"/>
    <property type="match status" value="1"/>
</dbReference>
<dbReference type="SMART" id="SM01052">
    <property type="entry name" value="CAP_GLY"/>
    <property type="match status" value="1"/>
</dbReference>
<dbReference type="SUPFAM" id="SSF54236">
    <property type="entry name" value="Ubiquitin-like"/>
    <property type="match status" value="1"/>
</dbReference>
<evidence type="ECO:0000313" key="9">
    <source>
        <dbReference type="EMBL" id="KAL3681941.1"/>
    </source>
</evidence>
<dbReference type="GO" id="GO:0005737">
    <property type="term" value="C:cytoplasm"/>
    <property type="evidence" value="ECO:0007669"/>
    <property type="project" value="UniProtKB-SubCell"/>
</dbReference>